<reference evidence="1" key="1">
    <citation type="submission" date="2022-11" db="EMBL/GenBank/DDBJ databases">
        <authorList>
            <person name="Kikuchi T."/>
        </authorList>
    </citation>
    <scope>NUCLEOTIDE SEQUENCE</scope>
    <source>
        <strain evidence="1">PS1010</strain>
    </source>
</reference>
<proteinExistence type="predicted"/>
<dbReference type="EMBL" id="CANHGI010000005">
    <property type="protein sequence ID" value="CAI5450837.1"/>
    <property type="molecule type" value="Genomic_DNA"/>
</dbReference>
<protein>
    <submittedName>
        <fullName evidence="1">Uncharacterized protein</fullName>
    </submittedName>
</protein>
<dbReference type="Proteomes" id="UP001152747">
    <property type="component" value="Unassembled WGS sequence"/>
</dbReference>
<dbReference type="AlphaFoldDB" id="A0A9P1N7N2"/>
<gene>
    <name evidence="1" type="ORF">CAMP_LOCUS13474</name>
</gene>
<evidence type="ECO:0000313" key="1">
    <source>
        <dbReference type="EMBL" id="CAI5450837.1"/>
    </source>
</evidence>
<comment type="caution">
    <text evidence="1">The sequence shown here is derived from an EMBL/GenBank/DDBJ whole genome shotgun (WGS) entry which is preliminary data.</text>
</comment>
<name>A0A9P1N7N2_9PELO</name>
<organism evidence="1 2">
    <name type="scientific">Caenorhabditis angaria</name>
    <dbReference type="NCBI Taxonomy" id="860376"/>
    <lineage>
        <taxon>Eukaryota</taxon>
        <taxon>Metazoa</taxon>
        <taxon>Ecdysozoa</taxon>
        <taxon>Nematoda</taxon>
        <taxon>Chromadorea</taxon>
        <taxon>Rhabditida</taxon>
        <taxon>Rhabditina</taxon>
        <taxon>Rhabditomorpha</taxon>
        <taxon>Rhabditoidea</taxon>
        <taxon>Rhabditidae</taxon>
        <taxon>Peloderinae</taxon>
        <taxon>Caenorhabditis</taxon>
    </lineage>
</organism>
<accession>A0A9P1N7N2</accession>
<sequence length="127" mass="14154">MSSSTGGWSVIHGGPTEDQCGKFTHGGYVMDLLEDHLIHWKIHQLFCHLDSTSSRLPVFGTNGNVISAWTDLDEFWKTGVHQEHISPTSLNMILPTRKNNERGYGLSETLCDQDYAILAPETQPGNQ</sequence>
<keyword evidence="2" id="KW-1185">Reference proteome</keyword>
<evidence type="ECO:0000313" key="2">
    <source>
        <dbReference type="Proteomes" id="UP001152747"/>
    </source>
</evidence>